<keyword evidence="9" id="KW-1185">Reference proteome</keyword>
<dbReference type="SUPFAM" id="SSF52080">
    <property type="entry name" value="Ribosomal proteins L15p and L18e"/>
    <property type="match status" value="1"/>
</dbReference>
<dbReference type="GO" id="GO:0019843">
    <property type="term" value="F:rRNA binding"/>
    <property type="evidence" value="ECO:0007669"/>
    <property type="project" value="UniProtKB-UniRule"/>
</dbReference>
<name>A0A1K0IT69_9BACT</name>
<dbReference type="GO" id="GO:0022625">
    <property type="term" value="C:cytosolic large ribosomal subunit"/>
    <property type="evidence" value="ECO:0007669"/>
    <property type="project" value="TreeGrafter"/>
</dbReference>
<evidence type="ECO:0000256" key="2">
    <source>
        <dbReference type="ARBA" id="ARBA00022980"/>
    </source>
</evidence>
<comment type="similarity">
    <text evidence="1 4">Belongs to the universal ribosomal protein uL15 family.</text>
</comment>
<keyword evidence="3 4" id="KW-0687">Ribonucleoprotein</keyword>
<evidence type="ECO:0000256" key="3">
    <source>
        <dbReference type="ARBA" id="ARBA00023274"/>
    </source>
</evidence>
<dbReference type="RefSeq" id="WP_194845547.1">
    <property type="nucleotide sequence ID" value="NZ_CP075585.1"/>
</dbReference>
<evidence type="ECO:0000256" key="4">
    <source>
        <dbReference type="HAMAP-Rule" id="MF_01341"/>
    </source>
</evidence>
<reference evidence="7 9" key="3">
    <citation type="submission" date="2021-05" db="EMBL/GenBank/DDBJ databases">
        <title>Ecology and evolution of chlamydial symbionts of arthropods.</title>
        <authorList>
            <person name="Halter T."/>
            <person name="Sixt B.S."/>
            <person name="Toenshoff E.R."/>
            <person name="Koestlbacher S."/>
            <person name="Schulz F."/>
            <person name="Kostanjsek R."/>
            <person name="Collingro A."/>
            <person name="Hendrickx F."/>
            <person name="Horn M."/>
        </authorList>
    </citation>
    <scope>NUCLEOTIDE SEQUENCE [LARGE SCALE GENOMIC DNA]</scope>
    <source>
        <strain evidence="7 9">15C</strain>
    </source>
</reference>
<feature type="domain" description="Large ribosomal subunit protein uL15/eL18" evidence="6">
    <location>
        <begin position="79"/>
        <end position="144"/>
    </location>
</feature>
<dbReference type="Pfam" id="PF00828">
    <property type="entry name" value="Ribosomal_L27A"/>
    <property type="match status" value="1"/>
</dbReference>
<dbReference type="InterPro" id="IPR005749">
    <property type="entry name" value="Ribosomal_uL15_bac-type"/>
</dbReference>
<proteinExistence type="inferred from homology"/>
<dbReference type="NCBIfam" id="TIGR01071">
    <property type="entry name" value="rplO_bact"/>
    <property type="match status" value="1"/>
</dbReference>
<dbReference type="InterPro" id="IPR021131">
    <property type="entry name" value="Ribosomal_uL15/eL18"/>
</dbReference>
<evidence type="ECO:0000256" key="1">
    <source>
        <dbReference type="ARBA" id="ARBA00007320"/>
    </source>
</evidence>
<dbReference type="AlphaFoldDB" id="A0A1K0IT69"/>
<dbReference type="InterPro" id="IPR036227">
    <property type="entry name" value="Ribosomal_uL15/eL18_sf"/>
</dbReference>
<comment type="function">
    <text evidence="4">Binds to the 23S rRNA.</text>
</comment>
<feature type="compositionally biased region" description="Basic residues" evidence="5">
    <location>
        <begin position="11"/>
        <end position="31"/>
    </location>
</feature>
<protein>
    <recommendedName>
        <fullName evidence="4">Large ribosomal subunit protein uL15</fullName>
    </recommendedName>
</protein>
<dbReference type="Gene3D" id="3.100.10.10">
    <property type="match status" value="1"/>
</dbReference>
<dbReference type="GO" id="GO:0003735">
    <property type="term" value="F:structural constituent of ribosome"/>
    <property type="evidence" value="ECO:0007669"/>
    <property type="project" value="InterPro"/>
</dbReference>
<dbReference type="InterPro" id="IPR030878">
    <property type="entry name" value="Ribosomal_uL15"/>
</dbReference>
<evidence type="ECO:0000313" key="8">
    <source>
        <dbReference type="EMBL" id="SDA08637.1"/>
    </source>
</evidence>
<gene>
    <name evidence="4 8" type="primary">rplO</name>
    <name evidence="7" type="ORF">RHAB15C_0000193</name>
</gene>
<reference evidence="7 9" key="2">
    <citation type="submission" date="2020-01" db="EMBL/GenBank/DDBJ databases">
        <authorList>
            <person name="Sixt B."/>
            <person name="Schulz F."/>
            <person name="Kostanjsek R."/>
            <person name="Koestlbacher S."/>
            <person name="Collingro A."/>
            <person name="Toenshoff E."/>
            <person name="Horn M."/>
        </authorList>
    </citation>
    <scope>NUCLEOTIDE SEQUENCE [LARGE SCALE GENOMIC DNA]</scope>
    <source>
        <strain evidence="7 9">15C</strain>
    </source>
</reference>
<feature type="region of interest" description="Disordered" evidence="5">
    <location>
        <begin position="1"/>
        <end position="42"/>
    </location>
</feature>
<organism evidence="8">
    <name type="scientific">Candidatus Rhabdochlamydia porcellionis</name>
    <dbReference type="NCBI Taxonomy" id="225148"/>
    <lineage>
        <taxon>Bacteria</taxon>
        <taxon>Pseudomonadati</taxon>
        <taxon>Chlamydiota</taxon>
        <taxon>Chlamydiia</taxon>
        <taxon>Parachlamydiales</taxon>
        <taxon>Candidatus Rhabdochlamydiaceae</taxon>
        <taxon>Candidatus Rhabdochlamydia</taxon>
    </lineage>
</organism>
<keyword evidence="4" id="KW-0699">rRNA-binding</keyword>
<keyword evidence="4" id="KW-0694">RNA-binding</keyword>
<dbReference type="Proteomes" id="UP000822862">
    <property type="component" value="Chromosome"/>
</dbReference>
<sequence>MITLSQLANTHRPKKKVQRVGRGVGSKRGKTCGRGNKGDKARQGYKYRFGHEGGQIPLYKKLPTKGFTNGRFASYVFAINLQMIDKLYQDGEIVSLNTLQEKGIAPRRVSGGLKILSNGDLTKKVSIEARFFSQATEEKLKRQGISYQKITS</sequence>
<evidence type="ECO:0000259" key="6">
    <source>
        <dbReference type="Pfam" id="PF00828"/>
    </source>
</evidence>
<evidence type="ECO:0000313" key="7">
    <source>
        <dbReference type="EMBL" id="QZA58321.1"/>
    </source>
</evidence>
<evidence type="ECO:0000313" key="9">
    <source>
        <dbReference type="Proteomes" id="UP000822862"/>
    </source>
</evidence>
<accession>A0A1K0IT69</accession>
<keyword evidence="2 4" id="KW-0689">Ribosomal protein</keyword>
<dbReference type="EMBL" id="CP075585">
    <property type="protein sequence ID" value="QZA58321.1"/>
    <property type="molecule type" value="Genomic_DNA"/>
</dbReference>
<dbReference type="HAMAP" id="MF_01341">
    <property type="entry name" value="Ribosomal_uL15"/>
    <property type="match status" value="1"/>
</dbReference>
<dbReference type="GO" id="GO:0006412">
    <property type="term" value="P:translation"/>
    <property type="evidence" value="ECO:0007669"/>
    <property type="project" value="UniProtKB-UniRule"/>
</dbReference>
<dbReference type="PANTHER" id="PTHR12934:SF11">
    <property type="entry name" value="LARGE RIBOSOMAL SUBUNIT PROTEIN UL15M"/>
    <property type="match status" value="1"/>
</dbReference>
<evidence type="ECO:0000256" key="5">
    <source>
        <dbReference type="SAM" id="MobiDB-lite"/>
    </source>
</evidence>
<reference evidence="8" key="1">
    <citation type="submission" date="2016-09" db="EMBL/GenBank/DDBJ databases">
        <title>Marine chlamydiae encode flagella.</title>
        <authorList>
            <person name="Collingro A."/>
            <person name="Koestlbacher S."/>
            <person name="Mussmann M."/>
            <person name="Stepanauskas R."/>
            <person name="Hallam S."/>
            <person name="Horn M."/>
        </authorList>
    </citation>
    <scope>NUCLEOTIDE SEQUENCE</scope>
    <source>
        <strain evidence="8">15C</strain>
    </source>
</reference>
<dbReference type="EMBL" id="LT629160">
    <property type="protein sequence ID" value="SDA08637.1"/>
    <property type="molecule type" value="Genomic_DNA"/>
</dbReference>
<comment type="subunit">
    <text evidence="4">Part of the 50S ribosomal subunit.</text>
</comment>
<dbReference type="PANTHER" id="PTHR12934">
    <property type="entry name" value="50S RIBOSOMAL PROTEIN L15"/>
    <property type="match status" value="1"/>
</dbReference>